<proteinExistence type="predicted"/>
<dbReference type="Pfam" id="PF12728">
    <property type="entry name" value="HTH_17"/>
    <property type="match status" value="1"/>
</dbReference>
<organism evidence="2 3">
    <name type="scientific">Mycobacterium phage ThulaThula</name>
    <dbReference type="NCBI Taxonomy" id="2599880"/>
    <lineage>
        <taxon>Viruses</taxon>
        <taxon>Duplodnaviria</taxon>
        <taxon>Heunggongvirae</taxon>
        <taxon>Uroviricota</taxon>
        <taxon>Caudoviricetes</taxon>
        <taxon>Pclasvirinae</taxon>
        <taxon>Phayoncevirus</taxon>
        <taxon>Phayoncevirus thulathula</taxon>
    </lineage>
</organism>
<dbReference type="RefSeq" id="YP_009965083.1">
    <property type="nucleotide sequence ID" value="NC_051738.1"/>
</dbReference>
<sequence>MTAIAEKVLLTVPETADVLRVGRTTVYELFKRGELRWVQVGARRLVTRVEVNRFISEHEEGSADANG</sequence>
<dbReference type="InterPro" id="IPR010093">
    <property type="entry name" value="SinI_DNA-bd"/>
</dbReference>
<name>A0A5J6TF44_9CAUD</name>
<dbReference type="NCBIfam" id="TIGR01764">
    <property type="entry name" value="excise"/>
    <property type="match status" value="1"/>
</dbReference>
<evidence type="ECO:0000313" key="2">
    <source>
        <dbReference type="EMBL" id="QFG09068.1"/>
    </source>
</evidence>
<dbReference type="EMBL" id="MN234172">
    <property type="protein sequence ID" value="QFG09068.1"/>
    <property type="molecule type" value="Genomic_DNA"/>
</dbReference>
<dbReference type="GeneID" id="60336805"/>
<feature type="domain" description="Helix-turn-helix" evidence="1">
    <location>
        <begin position="9"/>
        <end position="58"/>
    </location>
</feature>
<evidence type="ECO:0000259" key="1">
    <source>
        <dbReference type="Pfam" id="PF12728"/>
    </source>
</evidence>
<keyword evidence="3" id="KW-1185">Reference proteome</keyword>
<dbReference type="Proteomes" id="UP000326708">
    <property type="component" value="Segment"/>
</dbReference>
<reference evidence="2 3" key="1">
    <citation type="submission" date="2019-07" db="EMBL/GenBank/DDBJ databases">
        <authorList>
            <person name="Riley H.L."/>
            <person name="Stoner T.H."/>
            <person name="Garlena R.A."/>
            <person name="Russell D.A."/>
            <person name="Pope W.H."/>
            <person name="Jacobs-Sera D."/>
            <person name="Hatfull G.F."/>
        </authorList>
    </citation>
    <scope>NUCLEOTIDE SEQUENCE [LARGE SCALE GENOMIC DNA]</scope>
</reference>
<dbReference type="KEGG" id="vg:60336805"/>
<dbReference type="GO" id="GO:0003677">
    <property type="term" value="F:DNA binding"/>
    <property type="evidence" value="ECO:0007669"/>
    <property type="project" value="InterPro"/>
</dbReference>
<evidence type="ECO:0000313" key="3">
    <source>
        <dbReference type="Proteomes" id="UP000326708"/>
    </source>
</evidence>
<gene>
    <name evidence="2" type="primary">40</name>
    <name evidence="2" type="ORF">PBI_THULATHULA_40</name>
</gene>
<accession>A0A5J6TF44</accession>
<protein>
    <submittedName>
        <fullName evidence="2">Excise</fullName>
    </submittedName>
</protein>
<dbReference type="InterPro" id="IPR041657">
    <property type="entry name" value="HTH_17"/>
</dbReference>